<dbReference type="RefSeq" id="WP_122031689.1">
    <property type="nucleotide sequence ID" value="NZ_LS483254.1"/>
</dbReference>
<protein>
    <submittedName>
        <fullName evidence="7">Putative Carbohydrate ABC transporter substrate-binding protein, CUT1 family</fullName>
    </submittedName>
</protein>
<evidence type="ECO:0000256" key="4">
    <source>
        <dbReference type="ARBA" id="ARBA00022729"/>
    </source>
</evidence>
<keyword evidence="4 6" id="KW-0732">Signal</keyword>
<dbReference type="EMBL" id="LS483254">
    <property type="protein sequence ID" value="SQD93307.1"/>
    <property type="molecule type" value="Genomic_DNA"/>
</dbReference>
<dbReference type="SUPFAM" id="SSF53850">
    <property type="entry name" value="Periplasmic binding protein-like II"/>
    <property type="match status" value="1"/>
</dbReference>
<accession>A0A2X3K7V7</accession>
<comment type="subcellular location">
    <subcellularLocation>
        <location evidence="1">Cell envelope</location>
    </subcellularLocation>
</comment>
<evidence type="ECO:0000256" key="6">
    <source>
        <dbReference type="SAM" id="SignalP"/>
    </source>
</evidence>
<dbReference type="PROSITE" id="PS01037">
    <property type="entry name" value="SBP_BACTERIAL_1"/>
    <property type="match status" value="1"/>
</dbReference>
<dbReference type="InterPro" id="IPR006061">
    <property type="entry name" value="SBP_1_CS"/>
</dbReference>
<feature type="signal peptide" evidence="6">
    <location>
        <begin position="1"/>
        <end position="20"/>
    </location>
</feature>
<dbReference type="Gene3D" id="3.40.190.10">
    <property type="entry name" value="Periplasmic binding protein-like II"/>
    <property type="match status" value="1"/>
</dbReference>
<dbReference type="GO" id="GO:0055085">
    <property type="term" value="P:transmembrane transport"/>
    <property type="evidence" value="ECO:0007669"/>
    <property type="project" value="InterPro"/>
</dbReference>
<organism evidence="7 8">
    <name type="scientific">Candidatus Bipolaricaulis anaerobius</name>
    <dbReference type="NCBI Taxonomy" id="2026885"/>
    <lineage>
        <taxon>Bacteria</taxon>
        <taxon>Candidatus Bipolaricaulota</taxon>
        <taxon>Candidatus Bipolaricaulia</taxon>
        <taxon>Candidatus Bipolaricaulales</taxon>
        <taxon>Candidatus Bipolaricaulaceae</taxon>
        <taxon>Candidatus Bipolaricaulis</taxon>
    </lineage>
</organism>
<evidence type="ECO:0000313" key="7">
    <source>
        <dbReference type="EMBL" id="SQD93307.1"/>
    </source>
</evidence>
<evidence type="ECO:0000256" key="3">
    <source>
        <dbReference type="ARBA" id="ARBA00022448"/>
    </source>
</evidence>
<name>A0A2X3K7V7_9BACT</name>
<dbReference type="InterPro" id="IPR050490">
    <property type="entry name" value="Bact_solute-bd_prot1"/>
</dbReference>
<keyword evidence="3" id="KW-0813">Transport</keyword>
<dbReference type="Pfam" id="PF13416">
    <property type="entry name" value="SBP_bac_8"/>
    <property type="match status" value="1"/>
</dbReference>
<dbReference type="AlphaFoldDB" id="A0A2X3K7V7"/>
<dbReference type="CDD" id="cd14748">
    <property type="entry name" value="PBP2_UgpB"/>
    <property type="match status" value="1"/>
</dbReference>
<gene>
    <name evidence="7" type="ORF">BARAN1_1285</name>
</gene>
<dbReference type="PANTHER" id="PTHR43649">
    <property type="entry name" value="ARABINOSE-BINDING PROTEIN-RELATED"/>
    <property type="match status" value="1"/>
</dbReference>
<proteinExistence type="inferred from homology"/>
<sequence length="407" mass="44549">MLRKMVVGLLGLLLGTVALAANEPVTIDFWHAMSSGHQPNLQKLVDDFMAEYPYITVNLTYQGSYSALQGKINAAVAAGNLPTIAQVYENWVTPIQSLLYPIGPHMTAEEIADIIDGLVPSNTYNGVLTTVPFNKSIMVLYYNADLIPNPPTTWGEFYDLAKALTVDLDGDGKIDRYGTALRPAANPEQFLVFLDQAGGSILNDDWTAVTLCEEPGITAVEFCGRLIPYTFVTAEYISDHMGKVAMFIDTSAGYPYNSKAATNAGYTLGVAMLPAGPVNRSSMIQGTNLAVFNTPNQTQAQKDAAVLLARFLLRPENTAYWAMKSGYQPVTKSAYQLPAWKEFVAANPYQQAMSDQMLLGFSQILHPNYGDMRTVLSTKFDEIMRGAVSPLDGLRAMCEEIEALLEY</sequence>
<keyword evidence="5" id="KW-0574">Periplasm</keyword>
<dbReference type="OrthoDB" id="9795467at2"/>
<evidence type="ECO:0000313" key="8">
    <source>
        <dbReference type="Proteomes" id="UP000249818"/>
    </source>
</evidence>
<reference evidence="8" key="1">
    <citation type="submission" date="2018-05" db="EMBL/GenBank/DDBJ databases">
        <authorList>
            <person name="Hao L."/>
        </authorList>
    </citation>
    <scope>NUCLEOTIDE SEQUENCE [LARGE SCALE GENOMIC DNA]</scope>
</reference>
<evidence type="ECO:0000256" key="1">
    <source>
        <dbReference type="ARBA" id="ARBA00004196"/>
    </source>
</evidence>
<dbReference type="InterPro" id="IPR006059">
    <property type="entry name" value="SBP"/>
</dbReference>
<dbReference type="PANTHER" id="PTHR43649:SF31">
    <property type="entry name" value="SN-GLYCEROL-3-PHOSPHATE-BINDING PERIPLASMIC PROTEIN UGPB"/>
    <property type="match status" value="1"/>
</dbReference>
<dbReference type="KEGG" id="bana:BARAN1_1285"/>
<dbReference type="GO" id="GO:0030313">
    <property type="term" value="C:cell envelope"/>
    <property type="evidence" value="ECO:0007669"/>
    <property type="project" value="UniProtKB-SubCell"/>
</dbReference>
<dbReference type="Proteomes" id="UP000249818">
    <property type="component" value="Chromosome BARAN1"/>
</dbReference>
<evidence type="ECO:0000256" key="5">
    <source>
        <dbReference type="ARBA" id="ARBA00022764"/>
    </source>
</evidence>
<comment type="similarity">
    <text evidence="2">Belongs to the bacterial solute-binding protein 1 family.</text>
</comment>
<evidence type="ECO:0000256" key="2">
    <source>
        <dbReference type="ARBA" id="ARBA00008520"/>
    </source>
</evidence>
<keyword evidence="8" id="KW-1185">Reference proteome</keyword>
<feature type="chain" id="PRO_5016045322" evidence="6">
    <location>
        <begin position="21"/>
        <end position="407"/>
    </location>
</feature>